<gene>
    <name evidence="2" type="ORF">DPMN_120553</name>
</gene>
<feature type="region of interest" description="Disordered" evidence="1">
    <location>
        <begin position="1"/>
        <end position="20"/>
    </location>
</feature>
<proteinExistence type="predicted"/>
<reference evidence="2" key="1">
    <citation type="journal article" date="2019" name="bioRxiv">
        <title>The Genome of the Zebra Mussel, Dreissena polymorpha: A Resource for Invasive Species Research.</title>
        <authorList>
            <person name="McCartney M.A."/>
            <person name="Auch B."/>
            <person name="Kono T."/>
            <person name="Mallez S."/>
            <person name="Zhang Y."/>
            <person name="Obille A."/>
            <person name="Becker A."/>
            <person name="Abrahante J.E."/>
            <person name="Garbe J."/>
            <person name="Badalamenti J.P."/>
            <person name="Herman A."/>
            <person name="Mangelson H."/>
            <person name="Liachko I."/>
            <person name="Sullivan S."/>
            <person name="Sone E.D."/>
            <person name="Koren S."/>
            <person name="Silverstein K.A.T."/>
            <person name="Beckman K.B."/>
            <person name="Gohl D.M."/>
        </authorList>
    </citation>
    <scope>NUCLEOTIDE SEQUENCE</scope>
    <source>
        <strain evidence="2">Duluth1</strain>
        <tissue evidence="2">Whole animal</tissue>
    </source>
</reference>
<accession>A0A9D4JST1</accession>
<dbReference type="Proteomes" id="UP000828390">
    <property type="component" value="Unassembled WGS sequence"/>
</dbReference>
<evidence type="ECO:0000313" key="2">
    <source>
        <dbReference type="EMBL" id="KAH3818827.1"/>
    </source>
</evidence>
<feature type="compositionally biased region" description="Basic and acidic residues" evidence="1">
    <location>
        <begin position="1"/>
        <end position="12"/>
    </location>
</feature>
<dbReference type="AlphaFoldDB" id="A0A9D4JST1"/>
<sequence>MKKLQDNQEARIRSVQSSYDEQLQTIHETRRKINAALDTIEQKTLNEMKDTLTKLQASSKSDVDKCIRLQDEMKHLRDAIQDISDKSKLELSFIANRKVRRKNKSLKSF</sequence>
<reference evidence="2" key="2">
    <citation type="submission" date="2020-11" db="EMBL/GenBank/DDBJ databases">
        <authorList>
            <person name="McCartney M.A."/>
            <person name="Auch B."/>
            <person name="Kono T."/>
            <person name="Mallez S."/>
            <person name="Becker A."/>
            <person name="Gohl D.M."/>
            <person name="Silverstein K.A.T."/>
            <person name="Koren S."/>
            <person name="Bechman K.B."/>
            <person name="Herman A."/>
            <person name="Abrahante J.E."/>
            <person name="Garbe J."/>
        </authorList>
    </citation>
    <scope>NUCLEOTIDE SEQUENCE</scope>
    <source>
        <strain evidence="2">Duluth1</strain>
        <tissue evidence="2">Whole animal</tissue>
    </source>
</reference>
<organism evidence="2 3">
    <name type="scientific">Dreissena polymorpha</name>
    <name type="common">Zebra mussel</name>
    <name type="synonym">Mytilus polymorpha</name>
    <dbReference type="NCBI Taxonomy" id="45954"/>
    <lineage>
        <taxon>Eukaryota</taxon>
        <taxon>Metazoa</taxon>
        <taxon>Spiralia</taxon>
        <taxon>Lophotrochozoa</taxon>
        <taxon>Mollusca</taxon>
        <taxon>Bivalvia</taxon>
        <taxon>Autobranchia</taxon>
        <taxon>Heteroconchia</taxon>
        <taxon>Euheterodonta</taxon>
        <taxon>Imparidentia</taxon>
        <taxon>Neoheterodontei</taxon>
        <taxon>Myida</taxon>
        <taxon>Dreissenoidea</taxon>
        <taxon>Dreissenidae</taxon>
        <taxon>Dreissena</taxon>
    </lineage>
</organism>
<evidence type="ECO:0000256" key="1">
    <source>
        <dbReference type="SAM" id="MobiDB-lite"/>
    </source>
</evidence>
<evidence type="ECO:0000313" key="3">
    <source>
        <dbReference type="Proteomes" id="UP000828390"/>
    </source>
</evidence>
<protein>
    <submittedName>
        <fullName evidence="2">Uncharacterized protein</fullName>
    </submittedName>
</protein>
<dbReference type="EMBL" id="JAIWYP010000005">
    <property type="protein sequence ID" value="KAH3818827.1"/>
    <property type="molecule type" value="Genomic_DNA"/>
</dbReference>
<keyword evidence="3" id="KW-1185">Reference proteome</keyword>
<name>A0A9D4JST1_DREPO</name>
<comment type="caution">
    <text evidence="2">The sequence shown here is derived from an EMBL/GenBank/DDBJ whole genome shotgun (WGS) entry which is preliminary data.</text>
</comment>